<dbReference type="Proteomes" id="UP000185544">
    <property type="component" value="Chromosome"/>
</dbReference>
<protein>
    <submittedName>
        <fullName evidence="1">Uncharacterized protein</fullName>
    </submittedName>
</protein>
<organism evidence="1 2">
    <name type="scientific">Pajaroellobacter abortibovis</name>
    <dbReference type="NCBI Taxonomy" id="1882918"/>
    <lineage>
        <taxon>Bacteria</taxon>
        <taxon>Pseudomonadati</taxon>
        <taxon>Myxococcota</taxon>
        <taxon>Polyangia</taxon>
        <taxon>Polyangiales</taxon>
        <taxon>Polyangiaceae</taxon>
    </lineage>
</organism>
<reference evidence="1 2" key="1">
    <citation type="submission" date="2016-08" db="EMBL/GenBank/DDBJ databases">
        <title>Identification and validation of antigenic proteins from Pajaroellobacter abortibovis using de-novo genome sequence assembly and reverse vaccinology.</title>
        <authorList>
            <person name="Welly B.T."/>
            <person name="Miller M.R."/>
            <person name="Stott J.L."/>
            <person name="Blanchard M.T."/>
            <person name="Islas-Trejo A.D."/>
            <person name="O'Rourke S.M."/>
            <person name="Young A.E."/>
            <person name="Medrano J.F."/>
            <person name="Van Eenennaam A.L."/>
        </authorList>
    </citation>
    <scope>NUCLEOTIDE SEQUENCE [LARGE SCALE GENOMIC DNA]</scope>
    <source>
        <strain evidence="1 2">BTF92-0548A/99-0131</strain>
    </source>
</reference>
<dbReference type="KEGG" id="pabo:BCY86_03365"/>
<proteinExistence type="predicted"/>
<gene>
    <name evidence="1" type="ORF">BCY86_03365</name>
</gene>
<dbReference type="EMBL" id="CP016908">
    <property type="protein sequence ID" value="APR99822.1"/>
    <property type="molecule type" value="Genomic_DNA"/>
</dbReference>
<keyword evidence="2" id="KW-1185">Reference proteome</keyword>
<sequence length="63" mass="6519">MGNLGAEKLWCTSEGIGSLLAAWPDLTSLPLQGDGFNDGIVIIFSTLAPSLSLSISQGKNLIS</sequence>
<evidence type="ECO:0000313" key="2">
    <source>
        <dbReference type="Proteomes" id="UP000185544"/>
    </source>
</evidence>
<evidence type="ECO:0000313" key="1">
    <source>
        <dbReference type="EMBL" id="APR99822.1"/>
    </source>
</evidence>
<accession>A0A1L6MWB7</accession>
<dbReference type="AlphaFoldDB" id="A0A1L6MWB7"/>
<name>A0A1L6MWB7_9BACT</name>